<accession>A0A1V6RXK9</accession>
<keyword evidence="1" id="KW-0732">Signal</keyword>
<feature type="chain" id="PRO_5010739830" evidence="1">
    <location>
        <begin position="19"/>
        <end position="112"/>
    </location>
</feature>
<dbReference type="OrthoDB" id="4358153at2759"/>
<sequence>MSLRRLLLSQMSLRGALLTQDLGCGELEPILRDTVDNAEPILRDTVVDAEPILRDTVVDAEPILQGTVVIAEPILRSTFLHTQGSLAVRERKSYIAGLVAATAVVMEALKPS</sequence>
<feature type="signal peptide" evidence="1">
    <location>
        <begin position="1"/>
        <end position="18"/>
    </location>
</feature>
<dbReference type="Proteomes" id="UP000191342">
    <property type="component" value="Unassembled WGS sequence"/>
</dbReference>
<gene>
    <name evidence="2" type="ORF">PENFLA_c199G03332</name>
</gene>
<comment type="caution">
    <text evidence="2">The sequence shown here is derived from an EMBL/GenBank/DDBJ whole genome shotgun (WGS) entry which is preliminary data.</text>
</comment>
<organism evidence="2 3">
    <name type="scientific">Penicillium flavigenum</name>
    <dbReference type="NCBI Taxonomy" id="254877"/>
    <lineage>
        <taxon>Eukaryota</taxon>
        <taxon>Fungi</taxon>
        <taxon>Dikarya</taxon>
        <taxon>Ascomycota</taxon>
        <taxon>Pezizomycotina</taxon>
        <taxon>Eurotiomycetes</taxon>
        <taxon>Eurotiomycetidae</taxon>
        <taxon>Eurotiales</taxon>
        <taxon>Aspergillaceae</taxon>
        <taxon>Penicillium</taxon>
    </lineage>
</organism>
<evidence type="ECO:0000313" key="3">
    <source>
        <dbReference type="Proteomes" id="UP000191342"/>
    </source>
</evidence>
<dbReference type="EMBL" id="MLQL01000199">
    <property type="protein sequence ID" value="OQE06497.1"/>
    <property type="molecule type" value="Genomic_DNA"/>
</dbReference>
<keyword evidence="3" id="KW-1185">Reference proteome</keyword>
<name>A0A1V6RXK9_9EURO</name>
<evidence type="ECO:0000256" key="1">
    <source>
        <dbReference type="SAM" id="SignalP"/>
    </source>
</evidence>
<protein>
    <submittedName>
        <fullName evidence="2">Uncharacterized protein</fullName>
    </submittedName>
</protein>
<proteinExistence type="predicted"/>
<evidence type="ECO:0000313" key="2">
    <source>
        <dbReference type="EMBL" id="OQE06497.1"/>
    </source>
</evidence>
<dbReference type="AlphaFoldDB" id="A0A1V6RXK9"/>
<reference evidence="3" key="1">
    <citation type="journal article" date="2017" name="Nat. Microbiol.">
        <title>Global analysis of biosynthetic gene clusters reveals vast potential of secondary metabolite production in Penicillium species.</title>
        <authorList>
            <person name="Nielsen J.C."/>
            <person name="Grijseels S."/>
            <person name="Prigent S."/>
            <person name="Ji B."/>
            <person name="Dainat J."/>
            <person name="Nielsen K.F."/>
            <person name="Frisvad J.C."/>
            <person name="Workman M."/>
            <person name="Nielsen J."/>
        </authorList>
    </citation>
    <scope>NUCLEOTIDE SEQUENCE [LARGE SCALE GENOMIC DNA]</scope>
    <source>
        <strain evidence="3">IBT 14082</strain>
    </source>
</reference>
<dbReference type="STRING" id="254877.A0A1V6RXK9"/>